<comment type="caution">
    <text evidence="2">The sequence shown here is derived from an EMBL/GenBank/DDBJ whole genome shotgun (WGS) entry which is preliminary data.</text>
</comment>
<proteinExistence type="predicted"/>
<sequence>MNEENSDKRIVATERTRDPNVSTENQPKGSARRPSETLDRTEADNRGHRAKDGSGIVEGSGASAGGGGNPEDYDSDSAGGGEAQ</sequence>
<feature type="compositionally biased region" description="Polar residues" evidence="1">
    <location>
        <begin position="19"/>
        <end position="28"/>
    </location>
</feature>
<feature type="compositionally biased region" description="Basic and acidic residues" evidence="1">
    <location>
        <begin position="33"/>
        <end position="52"/>
    </location>
</feature>
<dbReference type="PATRIC" id="fig|1219045.3.peg.2762"/>
<dbReference type="OrthoDB" id="7474640at2"/>
<feature type="compositionally biased region" description="Gly residues" evidence="1">
    <location>
        <begin position="56"/>
        <end position="69"/>
    </location>
</feature>
<feature type="compositionally biased region" description="Basic and acidic residues" evidence="1">
    <location>
        <begin position="1"/>
        <end position="18"/>
    </location>
</feature>
<reference evidence="2" key="1">
    <citation type="submission" date="2014-08" db="EMBL/GenBank/DDBJ databases">
        <title>Draft genome sequences of Sphingobium herbicidovorans.</title>
        <authorList>
            <person name="Gan H.M."/>
            <person name="Gan H.Y."/>
            <person name="Savka M.A."/>
        </authorList>
    </citation>
    <scope>NUCLEOTIDE SEQUENCE [LARGE SCALE GENOMIC DNA]</scope>
    <source>
        <strain evidence="2">NBRC 16415</strain>
    </source>
</reference>
<evidence type="ECO:0000313" key="3">
    <source>
        <dbReference type="Proteomes" id="UP000024284"/>
    </source>
</evidence>
<evidence type="ECO:0000256" key="1">
    <source>
        <dbReference type="SAM" id="MobiDB-lite"/>
    </source>
</evidence>
<dbReference type="STRING" id="76947.GCA_002080435_03169"/>
<dbReference type="Proteomes" id="UP000024284">
    <property type="component" value="Unassembled WGS sequence"/>
</dbReference>
<protein>
    <submittedName>
        <fullName evidence="2">Uncharacterized protein</fullName>
    </submittedName>
</protein>
<dbReference type="AlphaFoldDB" id="A0A086P7U6"/>
<name>A0A086P7U6_SPHHM</name>
<dbReference type="RefSeq" id="WP_037467085.1">
    <property type="nucleotide sequence ID" value="NZ_BCZD01000039.1"/>
</dbReference>
<keyword evidence="3" id="KW-1185">Reference proteome</keyword>
<dbReference type="EMBL" id="JFZA02000027">
    <property type="protein sequence ID" value="KFG89464.1"/>
    <property type="molecule type" value="Genomic_DNA"/>
</dbReference>
<evidence type="ECO:0000313" key="2">
    <source>
        <dbReference type="EMBL" id="KFG89464.1"/>
    </source>
</evidence>
<organism evidence="2 3">
    <name type="scientific">Sphingobium herbicidovorans (strain ATCC 700291 / DSM 11019 / CCUG 56400 / KCTC 2939 / LMG 18315 / NBRC 16415 / MH)</name>
    <name type="common">Sphingomonas herbicidovorans</name>
    <dbReference type="NCBI Taxonomy" id="1219045"/>
    <lineage>
        <taxon>Bacteria</taxon>
        <taxon>Pseudomonadati</taxon>
        <taxon>Pseudomonadota</taxon>
        <taxon>Alphaproteobacteria</taxon>
        <taxon>Sphingomonadales</taxon>
        <taxon>Sphingomonadaceae</taxon>
        <taxon>Sphingobium</taxon>
    </lineage>
</organism>
<gene>
    <name evidence="2" type="ORF">BV98_002728</name>
</gene>
<accession>A0A086P7U6</accession>
<feature type="region of interest" description="Disordered" evidence="1">
    <location>
        <begin position="1"/>
        <end position="84"/>
    </location>
</feature>